<dbReference type="InterPro" id="IPR013656">
    <property type="entry name" value="PAS_4"/>
</dbReference>
<dbReference type="EMBL" id="WEKV01000009">
    <property type="protein sequence ID" value="KAB7785633.1"/>
    <property type="molecule type" value="Genomic_DNA"/>
</dbReference>
<name>A0A833J6Q7_9HYPH</name>
<dbReference type="InterPro" id="IPR029787">
    <property type="entry name" value="Nucleotide_cyclase"/>
</dbReference>
<dbReference type="Gene3D" id="3.30.450.20">
    <property type="entry name" value="PAS domain"/>
    <property type="match status" value="1"/>
</dbReference>
<dbReference type="RefSeq" id="WP_246695937.1">
    <property type="nucleotide sequence ID" value="NZ_WEKV01000009.1"/>
</dbReference>
<dbReference type="Proteomes" id="UP000469949">
    <property type="component" value="Unassembled WGS sequence"/>
</dbReference>
<feature type="domain" description="PAC" evidence="2">
    <location>
        <begin position="104"/>
        <end position="156"/>
    </location>
</feature>
<dbReference type="SMART" id="SM00091">
    <property type="entry name" value="PAS"/>
    <property type="match status" value="1"/>
</dbReference>
<evidence type="ECO:0000313" key="5">
    <source>
        <dbReference type="Proteomes" id="UP000469949"/>
    </source>
</evidence>
<dbReference type="InterPro" id="IPR035965">
    <property type="entry name" value="PAS-like_dom_sf"/>
</dbReference>
<dbReference type="SUPFAM" id="SSF55785">
    <property type="entry name" value="PYP-like sensor domain (PAS domain)"/>
    <property type="match status" value="1"/>
</dbReference>
<dbReference type="Pfam" id="PF00990">
    <property type="entry name" value="GGDEF"/>
    <property type="match status" value="1"/>
</dbReference>
<dbReference type="CDD" id="cd01949">
    <property type="entry name" value="GGDEF"/>
    <property type="match status" value="1"/>
</dbReference>
<dbReference type="SUPFAM" id="SSF55073">
    <property type="entry name" value="Nucleotide cyclase"/>
    <property type="match status" value="1"/>
</dbReference>
<organism evidence="4 5">
    <name type="scientific">Methylorubrum populi</name>
    <dbReference type="NCBI Taxonomy" id="223967"/>
    <lineage>
        <taxon>Bacteria</taxon>
        <taxon>Pseudomonadati</taxon>
        <taxon>Pseudomonadota</taxon>
        <taxon>Alphaproteobacteria</taxon>
        <taxon>Hyphomicrobiales</taxon>
        <taxon>Methylobacteriaceae</taxon>
        <taxon>Methylorubrum</taxon>
    </lineage>
</organism>
<proteinExistence type="predicted"/>
<dbReference type="CDD" id="cd00130">
    <property type="entry name" value="PAS"/>
    <property type="match status" value="1"/>
</dbReference>
<reference evidence="4 5" key="1">
    <citation type="submission" date="2019-10" db="EMBL/GenBank/DDBJ databases">
        <title>Draft Genome Sequence of the Caffeine Degrading Methylotroph Methylorubrum populi PINKEL.</title>
        <authorList>
            <person name="Dawson S.C."/>
            <person name="Zhang X."/>
            <person name="Wright M.E."/>
            <person name="Sharma G."/>
            <person name="Langner J.T."/>
            <person name="Ditty J.L."/>
            <person name="Subuyuj G.A."/>
        </authorList>
    </citation>
    <scope>NUCLEOTIDE SEQUENCE [LARGE SCALE GENOMIC DNA]</scope>
    <source>
        <strain evidence="4 5">Pinkel</strain>
    </source>
</reference>
<dbReference type="InterPro" id="IPR043128">
    <property type="entry name" value="Rev_trsase/Diguanyl_cyclase"/>
</dbReference>
<protein>
    <recommendedName>
        <fullName evidence="6">Diguanylate cyclase</fullName>
    </recommendedName>
</protein>
<dbReference type="PANTHER" id="PTHR44757">
    <property type="entry name" value="DIGUANYLATE CYCLASE DGCP"/>
    <property type="match status" value="1"/>
</dbReference>
<dbReference type="NCBIfam" id="TIGR00229">
    <property type="entry name" value="sensory_box"/>
    <property type="match status" value="1"/>
</dbReference>
<evidence type="ECO:0000259" key="3">
    <source>
        <dbReference type="PROSITE" id="PS50887"/>
    </source>
</evidence>
<gene>
    <name evidence="4" type="ORF">F8B43_2134</name>
</gene>
<dbReference type="Pfam" id="PF08448">
    <property type="entry name" value="PAS_4"/>
    <property type="match status" value="1"/>
</dbReference>
<evidence type="ECO:0000259" key="2">
    <source>
        <dbReference type="PROSITE" id="PS50113"/>
    </source>
</evidence>
<feature type="domain" description="PAS" evidence="1">
    <location>
        <begin position="30"/>
        <end position="100"/>
    </location>
</feature>
<evidence type="ECO:0000259" key="1">
    <source>
        <dbReference type="PROSITE" id="PS50112"/>
    </source>
</evidence>
<dbReference type="InterPro" id="IPR000160">
    <property type="entry name" value="GGDEF_dom"/>
</dbReference>
<sequence length="317" mass="34267">MKTLPPNPSTAPPPETAAEDTFAAEAMRRELARLREMLEQNSDWIWEVDAQGRYTYASRQCVALLGRQPEEVVGCTPFDFMPPDEAERIGRIFAAIAAERRPFAQLLNRNLRKDGRLVVLETSGVPLLGPEGELRGYRGIDRDVTEREAENERLRHVARHDDLTGLPNRMYLREHLAGRLSIGRRLGVLCLDLDGFKPVNDRLGHAAGDLVLTEIGRRLAELAMLQGLFAARPGGDEFVLIVPDGATVSIETVRAVIAAPIAIEAETVRVCASFGAARAAGPEDTVDALLARADRALYASKALAGKGGEGAGVSGGG</sequence>
<feature type="domain" description="GGDEF" evidence="3">
    <location>
        <begin position="184"/>
        <end position="314"/>
    </location>
</feature>
<dbReference type="AlphaFoldDB" id="A0A833J6Q7"/>
<comment type="caution">
    <text evidence="4">The sequence shown here is derived from an EMBL/GenBank/DDBJ whole genome shotgun (WGS) entry which is preliminary data.</text>
</comment>
<dbReference type="InterPro" id="IPR001610">
    <property type="entry name" value="PAC"/>
</dbReference>
<dbReference type="Gene3D" id="3.30.70.270">
    <property type="match status" value="1"/>
</dbReference>
<dbReference type="InterPro" id="IPR000700">
    <property type="entry name" value="PAS-assoc_C"/>
</dbReference>
<evidence type="ECO:0008006" key="6">
    <source>
        <dbReference type="Google" id="ProtNLM"/>
    </source>
</evidence>
<accession>A0A833J6Q7</accession>
<dbReference type="InterPro" id="IPR052155">
    <property type="entry name" value="Biofilm_reg_signaling"/>
</dbReference>
<dbReference type="SMART" id="SM00086">
    <property type="entry name" value="PAC"/>
    <property type="match status" value="1"/>
</dbReference>
<dbReference type="PANTHER" id="PTHR44757:SF2">
    <property type="entry name" value="BIOFILM ARCHITECTURE MAINTENANCE PROTEIN MBAA"/>
    <property type="match status" value="1"/>
</dbReference>
<dbReference type="NCBIfam" id="TIGR00254">
    <property type="entry name" value="GGDEF"/>
    <property type="match status" value="1"/>
</dbReference>
<dbReference type="PROSITE" id="PS50113">
    <property type="entry name" value="PAC"/>
    <property type="match status" value="1"/>
</dbReference>
<dbReference type="InterPro" id="IPR000014">
    <property type="entry name" value="PAS"/>
</dbReference>
<dbReference type="PROSITE" id="PS50887">
    <property type="entry name" value="GGDEF"/>
    <property type="match status" value="1"/>
</dbReference>
<dbReference type="SMART" id="SM00267">
    <property type="entry name" value="GGDEF"/>
    <property type="match status" value="1"/>
</dbReference>
<dbReference type="PROSITE" id="PS50112">
    <property type="entry name" value="PAS"/>
    <property type="match status" value="1"/>
</dbReference>
<evidence type="ECO:0000313" key="4">
    <source>
        <dbReference type="EMBL" id="KAB7785633.1"/>
    </source>
</evidence>